<protein>
    <submittedName>
        <fullName evidence="2">Uncharacterized protein</fullName>
    </submittedName>
</protein>
<gene>
    <name evidence="2" type="ORF">SAMN05216466_11223</name>
</gene>
<dbReference type="Proteomes" id="UP000199706">
    <property type="component" value="Unassembled WGS sequence"/>
</dbReference>
<keyword evidence="1" id="KW-1133">Transmembrane helix</keyword>
<keyword evidence="1" id="KW-0812">Transmembrane</keyword>
<reference evidence="2 3" key="1">
    <citation type="submission" date="2016-10" db="EMBL/GenBank/DDBJ databases">
        <authorList>
            <person name="de Groot N.N."/>
        </authorList>
    </citation>
    <scope>NUCLEOTIDE SEQUENCE [LARGE SCALE GENOMIC DNA]</scope>
    <source>
        <strain evidence="2 3">LMG 2247</strain>
    </source>
</reference>
<dbReference type="OrthoDB" id="9131039at2"/>
<proteinExistence type="predicted"/>
<organism evidence="2 3">
    <name type="scientific">Paraburkholderia phenazinium</name>
    <dbReference type="NCBI Taxonomy" id="60549"/>
    <lineage>
        <taxon>Bacteria</taxon>
        <taxon>Pseudomonadati</taxon>
        <taxon>Pseudomonadota</taxon>
        <taxon>Betaproteobacteria</taxon>
        <taxon>Burkholderiales</taxon>
        <taxon>Burkholderiaceae</taxon>
        <taxon>Paraburkholderia</taxon>
    </lineage>
</organism>
<feature type="transmembrane region" description="Helical" evidence="1">
    <location>
        <begin position="26"/>
        <end position="52"/>
    </location>
</feature>
<evidence type="ECO:0000313" key="2">
    <source>
        <dbReference type="EMBL" id="SDH67688.1"/>
    </source>
</evidence>
<keyword evidence="1" id="KW-0472">Membrane</keyword>
<dbReference type="EMBL" id="FNCJ01000012">
    <property type="protein sequence ID" value="SDH67688.1"/>
    <property type="molecule type" value="Genomic_DNA"/>
</dbReference>
<sequence>MPIVVALAVLGALVYGAVWSFDALSAHFGLGVAGGVAVVAAGLVVAAVVYWLRRRREVAANIRDGDWTHELKAPWGWVRLAAGKRFCSFQLHGLQGDYIFADLQGADIEVVGEQWQLALKVRDAKCPLWNFPMRDARQARQWKRVFGLAIEQRL</sequence>
<dbReference type="RefSeq" id="WP_090687278.1">
    <property type="nucleotide sequence ID" value="NZ_CADERL010000007.1"/>
</dbReference>
<evidence type="ECO:0000256" key="1">
    <source>
        <dbReference type="SAM" id="Phobius"/>
    </source>
</evidence>
<evidence type="ECO:0000313" key="3">
    <source>
        <dbReference type="Proteomes" id="UP000199706"/>
    </source>
</evidence>
<accession>A0A1G8ECU1</accession>
<name>A0A1G8ECU1_9BURK</name>
<dbReference type="AlphaFoldDB" id="A0A1G8ECU1"/>